<dbReference type="PROSITE" id="PS00868">
    <property type="entry name" value="CYS_MET_METAB_PP"/>
    <property type="match status" value="1"/>
</dbReference>
<dbReference type="InterPro" id="IPR006233">
    <property type="entry name" value="Cys_b_lyase_bac"/>
</dbReference>
<comment type="similarity">
    <text evidence="2 9">Belongs to the trans-sulfuration enzymes family.</text>
</comment>
<dbReference type="AlphaFoldDB" id="A0A916ZPZ9"/>
<sequence length="404" mass="42795">MITRQPPRILPANEGAATSLTHAGRGPGFAEGIVNPPVWRASTILFDNLAALDAAIASPDKGLYYGRRGTPTQWALEDALTGMEPGAAGTKLFASGVAAIATALLAVVKTGDHVLVTDSAYEPTRLFADQMLKKFGVETSYFDPTIAAGIEALIRPNTAAILLESPGSLSFEIQDVPAITTIARAGNIVTILDNTWATPLRLQPLALGCDISIQALTKYIGGHSDLMMGSATATQALWPHLKTASYRLGHTVSADDASLALRGLRTLSLRLDRQEASGLSVARWLEAHPAVDRVWHPALPSHPGHAIWQRDFTGATGLFSFVLKQGRRADTAALIDDLAHFGIGFSWGGYESLALPVDLPSVRSVTTTPVPGPIIRLSIGLEDPADLIADLDAGLARYSAQFTA</sequence>
<dbReference type="GO" id="GO:0019450">
    <property type="term" value="P:L-cysteine catabolic process to pyruvate"/>
    <property type="evidence" value="ECO:0007669"/>
    <property type="project" value="TreeGrafter"/>
</dbReference>
<evidence type="ECO:0000256" key="8">
    <source>
        <dbReference type="PIRSR" id="PIRSR001434-2"/>
    </source>
</evidence>
<dbReference type="InterPro" id="IPR015424">
    <property type="entry name" value="PyrdxlP-dep_Trfase"/>
</dbReference>
<dbReference type="PIRSF" id="PIRSF001434">
    <property type="entry name" value="CGS"/>
    <property type="match status" value="1"/>
</dbReference>
<dbReference type="InterPro" id="IPR000277">
    <property type="entry name" value="Cys/Met-Metab_PyrdxlP-dep_enz"/>
</dbReference>
<keyword evidence="4" id="KW-0456">Lyase</keyword>
<dbReference type="InterPro" id="IPR015422">
    <property type="entry name" value="PyrdxlP-dep_Trfase_small"/>
</dbReference>
<evidence type="ECO:0000256" key="7">
    <source>
        <dbReference type="ARBA" id="ARBA00047625"/>
    </source>
</evidence>
<evidence type="ECO:0000256" key="5">
    <source>
        <dbReference type="ARBA" id="ARBA00046315"/>
    </source>
</evidence>
<protein>
    <submittedName>
        <fullName evidence="10">Cystathionine beta-lyase</fullName>
    </submittedName>
</protein>
<evidence type="ECO:0000256" key="2">
    <source>
        <dbReference type="ARBA" id="ARBA00009077"/>
    </source>
</evidence>
<dbReference type="Gene3D" id="3.90.1150.10">
    <property type="entry name" value="Aspartate Aminotransferase, domain 1"/>
    <property type="match status" value="1"/>
</dbReference>
<dbReference type="Gene3D" id="3.40.640.10">
    <property type="entry name" value="Type I PLP-dependent aspartate aminotransferase-like (Major domain)"/>
    <property type="match status" value="1"/>
</dbReference>
<reference evidence="10" key="2">
    <citation type="submission" date="2020-09" db="EMBL/GenBank/DDBJ databases">
        <authorList>
            <person name="Sun Q."/>
            <person name="Zhou Y."/>
        </authorList>
    </citation>
    <scope>NUCLEOTIDE SEQUENCE</scope>
    <source>
        <strain evidence="10">CGMCC 1.15519</strain>
    </source>
</reference>
<dbReference type="PANTHER" id="PTHR43500">
    <property type="entry name" value="CYSTATHIONINE BETA-LYASE-RELATED"/>
    <property type="match status" value="1"/>
</dbReference>
<comment type="catalytic activity">
    <reaction evidence="7">
        <text>an S-substituted L-cysteine + H2O = a thiol + pyruvate + NH4(+)</text>
        <dbReference type="Rhea" id="RHEA:18121"/>
        <dbReference type="ChEBI" id="CHEBI:15361"/>
        <dbReference type="ChEBI" id="CHEBI:15377"/>
        <dbReference type="ChEBI" id="CHEBI:28938"/>
        <dbReference type="ChEBI" id="CHEBI:29256"/>
        <dbReference type="ChEBI" id="CHEBI:58717"/>
        <dbReference type="EC" id="4.4.1.13"/>
    </reaction>
</comment>
<dbReference type="GO" id="GO:0047804">
    <property type="term" value="F:cysteine-S-conjugate beta-lyase activity"/>
    <property type="evidence" value="ECO:0007669"/>
    <property type="project" value="UniProtKB-EC"/>
</dbReference>
<accession>A0A916ZPZ9</accession>
<dbReference type="EMBL" id="BMJM01000003">
    <property type="protein sequence ID" value="GGE06472.1"/>
    <property type="molecule type" value="Genomic_DNA"/>
</dbReference>
<dbReference type="GO" id="GO:0030170">
    <property type="term" value="F:pyridoxal phosphate binding"/>
    <property type="evidence" value="ECO:0007669"/>
    <property type="project" value="InterPro"/>
</dbReference>
<proteinExistence type="inferred from homology"/>
<evidence type="ECO:0000256" key="9">
    <source>
        <dbReference type="RuleBase" id="RU362118"/>
    </source>
</evidence>
<evidence type="ECO:0000256" key="3">
    <source>
        <dbReference type="ARBA" id="ARBA00022898"/>
    </source>
</evidence>
<reference evidence="10" key="1">
    <citation type="journal article" date="2014" name="Int. J. Syst. Evol. Microbiol.">
        <title>Complete genome sequence of Corynebacterium casei LMG S-19264T (=DSM 44701T), isolated from a smear-ripened cheese.</title>
        <authorList>
            <consortium name="US DOE Joint Genome Institute (JGI-PGF)"/>
            <person name="Walter F."/>
            <person name="Albersmeier A."/>
            <person name="Kalinowski J."/>
            <person name="Ruckert C."/>
        </authorList>
    </citation>
    <scope>NUCLEOTIDE SEQUENCE</scope>
    <source>
        <strain evidence="10">CGMCC 1.15519</strain>
    </source>
</reference>
<evidence type="ECO:0000256" key="1">
    <source>
        <dbReference type="ARBA" id="ARBA00001933"/>
    </source>
</evidence>
<dbReference type="PANTHER" id="PTHR43500:SF1">
    <property type="entry name" value="CYSTATHIONINE BETA-LYASE-RELATED"/>
    <property type="match status" value="1"/>
</dbReference>
<evidence type="ECO:0000256" key="4">
    <source>
        <dbReference type="ARBA" id="ARBA00023239"/>
    </source>
</evidence>
<dbReference type="FunFam" id="3.40.640.10:FF:000046">
    <property type="entry name" value="Cystathionine gamma-lyase"/>
    <property type="match status" value="1"/>
</dbReference>
<dbReference type="Pfam" id="PF01053">
    <property type="entry name" value="Cys_Met_Meta_PP"/>
    <property type="match status" value="1"/>
</dbReference>
<keyword evidence="11" id="KW-1185">Reference proteome</keyword>
<comment type="cofactor">
    <cofactor evidence="1 9">
        <name>pyridoxal 5'-phosphate</name>
        <dbReference type="ChEBI" id="CHEBI:597326"/>
    </cofactor>
</comment>
<dbReference type="InterPro" id="IPR054542">
    <property type="entry name" value="Cys_met_metab_PP"/>
</dbReference>
<evidence type="ECO:0000313" key="10">
    <source>
        <dbReference type="EMBL" id="GGE06472.1"/>
    </source>
</evidence>
<keyword evidence="3 8" id="KW-0663">Pyridoxal phosphate</keyword>
<dbReference type="NCBIfam" id="TIGR01324">
    <property type="entry name" value="cysta_beta_ly_B"/>
    <property type="match status" value="1"/>
</dbReference>
<dbReference type="Proteomes" id="UP000635071">
    <property type="component" value="Unassembled WGS sequence"/>
</dbReference>
<comment type="pathway">
    <text evidence="5">Amino-acid biosynthesis; L-methionine biosynthesis via de novo pathway; L-homocysteine from L-cystathionine: step 1/1.</text>
</comment>
<dbReference type="GO" id="GO:0019346">
    <property type="term" value="P:transsulfuration"/>
    <property type="evidence" value="ECO:0007669"/>
    <property type="project" value="InterPro"/>
</dbReference>
<comment type="catalytic activity">
    <reaction evidence="6">
        <text>L,L-cystathionine + H2O = L-homocysteine + pyruvate + NH4(+)</text>
        <dbReference type="Rhea" id="RHEA:13965"/>
        <dbReference type="ChEBI" id="CHEBI:15361"/>
        <dbReference type="ChEBI" id="CHEBI:15377"/>
        <dbReference type="ChEBI" id="CHEBI:28938"/>
        <dbReference type="ChEBI" id="CHEBI:58161"/>
        <dbReference type="ChEBI" id="CHEBI:58199"/>
    </reaction>
</comment>
<dbReference type="InterPro" id="IPR015421">
    <property type="entry name" value="PyrdxlP-dep_Trfase_major"/>
</dbReference>
<evidence type="ECO:0000256" key="6">
    <source>
        <dbReference type="ARBA" id="ARBA00047517"/>
    </source>
</evidence>
<comment type="caution">
    <text evidence="10">The sequence shown here is derived from an EMBL/GenBank/DDBJ whole genome shotgun (WGS) entry which is preliminary data.</text>
</comment>
<organism evidence="10 11">
    <name type="scientific">Sandarakinorhabdus glacialis</name>
    <dbReference type="NCBI Taxonomy" id="1614636"/>
    <lineage>
        <taxon>Bacteria</taxon>
        <taxon>Pseudomonadati</taxon>
        <taxon>Pseudomonadota</taxon>
        <taxon>Alphaproteobacteria</taxon>
        <taxon>Sphingomonadales</taxon>
        <taxon>Sphingosinicellaceae</taxon>
        <taxon>Sandarakinorhabdus</taxon>
    </lineage>
</organism>
<dbReference type="SUPFAM" id="SSF53383">
    <property type="entry name" value="PLP-dependent transferases"/>
    <property type="match status" value="1"/>
</dbReference>
<feature type="modified residue" description="N6-(pyridoxal phosphate)lysine" evidence="8">
    <location>
        <position position="218"/>
    </location>
</feature>
<gene>
    <name evidence="10" type="primary">metC</name>
    <name evidence="10" type="ORF">GCM10011529_11060</name>
</gene>
<name>A0A916ZPZ9_9SPHN</name>
<evidence type="ECO:0000313" key="11">
    <source>
        <dbReference type="Proteomes" id="UP000635071"/>
    </source>
</evidence>